<evidence type="ECO:0000256" key="2">
    <source>
        <dbReference type="SAM" id="Phobius"/>
    </source>
</evidence>
<feature type="region of interest" description="Disordered" evidence="1">
    <location>
        <begin position="1"/>
        <end position="20"/>
    </location>
</feature>
<dbReference type="Proteomes" id="UP001596957">
    <property type="component" value="Unassembled WGS sequence"/>
</dbReference>
<organism evidence="3 4">
    <name type="scientific">Streptomyces lutosisoli</name>
    <dbReference type="NCBI Taxonomy" id="2665721"/>
    <lineage>
        <taxon>Bacteria</taxon>
        <taxon>Bacillati</taxon>
        <taxon>Actinomycetota</taxon>
        <taxon>Actinomycetes</taxon>
        <taxon>Kitasatosporales</taxon>
        <taxon>Streptomycetaceae</taxon>
        <taxon>Streptomyces</taxon>
    </lineage>
</organism>
<accession>A0ABW2VVC8</accession>
<feature type="transmembrane region" description="Helical" evidence="2">
    <location>
        <begin position="69"/>
        <end position="89"/>
    </location>
</feature>
<protein>
    <recommendedName>
        <fullName evidence="5">Integral membrane protein</fullName>
    </recommendedName>
</protein>
<proteinExistence type="predicted"/>
<evidence type="ECO:0000256" key="1">
    <source>
        <dbReference type="SAM" id="MobiDB-lite"/>
    </source>
</evidence>
<comment type="caution">
    <text evidence="3">The sequence shown here is derived from an EMBL/GenBank/DDBJ whole genome shotgun (WGS) entry which is preliminary data.</text>
</comment>
<sequence>MVTNSGGPTRENGTASDGPPRVLPPLTRLNGYILLIVSFFGFWVWIGLNALVLLLLGLDQKDPANQGPLFVGLTVCWVLLLTATLLWHAPELLHRPLGPPRTDVKGFAGYLLRHAHEGVPSGPLVLEGAAPPLQFWIVTVLSVPFSGGTDAEAFSAADNPVLKALAWLGFLASLLSLAVLIHGALSRRRSARRKSAAS</sequence>
<keyword evidence="2" id="KW-0812">Transmembrane</keyword>
<reference evidence="4" key="1">
    <citation type="journal article" date="2019" name="Int. J. Syst. Evol. Microbiol.">
        <title>The Global Catalogue of Microorganisms (GCM) 10K type strain sequencing project: providing services to taxonomists for standard genome sequencing and annotation.</title>
        <authorList>
            <consortium name="The Broad Institute Genomics Platform"/>
            <consortium name="The Broad Institute Genome Sequencing Center for Infectious Disease"/>
            <person name="Wu L."/>
            <person name="Ma J."/>
        </authorList>
    </citation>
    <scope>NUCLEOTIDE SEQUENCE [LARGE SCALE GENOMIC DNA]</scope>
    <source>
        <strain evidence="4">CGMCC 4.7198</strain>
    </source>
</reference>
<evidence type="ECO:0000313" key="4">
    <source>
        <dbReference type="Proteomes" id="UP001596957"/>
    </source>
</evidence>
<dbReference type="RefSeq" id="WP_381252950.1">
    <property type="nucleotide sequence ID" value="NZ_JBHTBI010000009.1"/>
</dbReference>
<keyword evidence="2" id="KW-1133">Transmembrane helix</keyword>
<keyword evidence="2" id="KW-0472">Membrane</keyword>
<feature type="compositionally biased region" description="Polar residues" evidence="1">
    <location>
        <begin position="1"/>
        <end position="15"/>
    </location>
</feature>
<keyword evidence="4" id="KW-1185">Reference proteome</keyword>
<evidence type="ECO:0008006" key="5">
    <source>
        <dbReference type="Google" id="ProtNLM"/>
    </source>
</evidence>
<feature type="transmembrane region" description="Helical" evidence="2">
    <location>
        <begin position="32"/>
        <end position="57"/>
    </location>
</feature>
<evidence type="ECO:0000313" key="3">
    <source>
        <dbReference type="EMBL" id="MFD0288064.1"/>
    </source>
</evidence>
<gene>
    <name evidence="3" type="ORF">ACFQZP_41955</name>
</gene>
<feature type="transmembrane region" description="Helical" evidence="2">
    <location>
        <begin position="164"/>
        <end position="185"/>
    </location>
</feature>
<dbReference type="EMBL" id="JBHTEC010000007">
    <property type="protein sequence ID" value="MFD0288064.1"/>
    <property type="molecule type" value="Genomic_DNA"/>
</dbReference>
<name>A0ABW2VVC8_9ACTN</name>